<organism evidence="1 2">
    <name type="scientific">Lobosporangium transversale</name>
    <dbReference type="NCBI Taxonomy" id="64571"/>
    <lineage>
        <taxon>Eukaryota</taxon>
        <taxon>Fungi</taxon>
        <taxon>Fungi incertae sedis</taxon>
        <taxon>Mucoromycota</taxon>
        <taxon>Mortierellomycotina</taxon>
        <taxon>Mortierellomycetes</taxon>
        <taxon>Mortierellales</taxon>
        <taxon>Mortierellaceae</taxon>
        <taxon>Lobosporangium</taxon>
    </lineage>
</organism>
<dbReference type="RefSeq" id="XP_021881328.1">
    <property type="nucleotide sequence ID" value="XM_022024256.1"/>
</dbReference>
<proteinExistence type="predicted"/>
<dbReference type="GeneID" id="33566100"/>
<evidence type="ECO:0000313" key="1">
    <source>
        <dbReference type="EMBL" id="ORZ15580.1"/>
    </source>
</evidence>
<reference evidence="1 2" key="1">
    <citation type="submission" date="2016-07" db="EMBL/GenBank/DDBJ databases">
        <title>Pervasive Adenine N6-methylation of Active Genes in Fungi.</title>
        <authorList>
            <consortium name="DOE Joint Genome Institute"/>
            <person name="Mondo S.J."/>
            <person name="Dannebaum R.O."/>
            <person name="Kuo R.C."/>
            <person name="Labutti K."/>
            <person name="Haridas S."/>
            <person name="Kuo A."/>
            <person name="Salamov A."/>
            <person name="Ahrendt S.R."/>
            <person name="Lipzen A."/>
            <person name="Sullivan W."/>
            <person name="Andreopoulos W.B."/>
            <person name="Clum A."/>
            <person name="Lindquist E."/>
            <person name="Daum C."/>
            <person name="Ramamoorthy G.K."/>
            <person name="Gryganskyi A."/>
            <person name="Culley D."/>
            <person name="Magnuson J.K."/>
            <person name="James T.Y."/>
            <person name="O'Malley M.A."/>
            <person name="Stajich J.E."/>
            <person name="Spatafora J.W."/>
            <person name="Visel A."/>
            <person name="Grigoriev I.V."/>
        </authorList>
    </citation>
    <scope>NUCLEOTIDE SEQUENCE [LARGE SCALE GENOMIC DNA]</scope>
    <source>
        <strain evidence="1 2">NRRL 3116</strain>
    </source>
</reference>
<dbReference type="EMBL" id="MCFF01000019">
    <property type="protein sequence ID" value="ORZ15580.1"/>
    <property type="molecule type" value="Genomic_DNA"/>
</dbReference>
<name>A0A1Y2GMG4_9FUNG</name>
<dbReference type="AlphaFoldDB" id="A0A1Y2GMG4"/>
<dbReference type="InParanoid" id="A0A1Y2GMG4"/>
<gene>
    <name evidence="1" type="ORF">BCR41DRAFT_354106</name>
</gene>
<comment type="caution">
    <text evidence="1">The sequence shown here is derived from an EMBL/GenBank/DDBJ whole genome shotgun (WGS) entry which is preliminary data.</text>
</comment>
<dbReference type="Proteomes" id="UP000193648">
    <property type="component" value="Unassembled WGS sequence"/>
</dbReference>
<protein>
    <submittedName>
        <fullName evidence="1">Uncharacterized protein</fullName>
    </submittedName>
</protein>
<sequence length="63" mass="7395">MNFKQIDIDKATLYKASFSRGEGKARYIYNRIPLHSKRRLSTLHLDETTYIFVGNNSGFMWPP</sequence>
<keyword evidence="2" id="KW-1185">Reference proteome</keyword>
<evidence type="ECO:0000313" key="2">
    <source>
        <dbReference type="Proteomes" id="UP000193648"/>
    </source>
</evidence>
<accession>A0A1Y2GMG4</accession>